<geneLocation type="plasmid" evidence="2">
    <name>pretnxc12d</name>
</geneLocation>
<organism evidence="1 2">
    <name type="scientific">Rhizobium etli</name>
    <dbReference type="NCBI Taxonomy" id="29449"/>
    <lineage>
        <taxon>Bacteria</taxon>
        <taxon>Pseudomonadati</taxon>
        <taxon>Pseudomonadota</taxon>
        <taxon>Alphaproteobacteria</taxon>
        <taxon>Hyphomicrobiales</taxon>
        <taxon>Rhizobiaceae</taxon>
        <taxon>Rhizobium/Agrobacterium group</taxon>
        <taxon>Rhizobium</taxon>
    </lineage>
</organism>
<dbReference type="AlphaFoldDB" id="A0AAN1EMR6"/>
<evidence type="ECO:0000313" key="2">
    <source>
        <dbReference type="Proteomes" id="UP000194159"/>
    </source>
</evidence>
<gene>
    <name evidence="1" type="ORF">NXC12_PD00154</name>
</gene>
<sequence>MEIGTSQAELSLIEWMDPIQTIDLIDVPQALYHGVIKLAGAAPPRKRWQAVPVALNRSIELRT</sequence>
<protein>
    <submittedName>
        <fullName evidence="1">Uncharacterized protein</fullName>
    </submittedName>
</protein>
<reference evidence="1 2" key="1">
    <citation type="submission" date="2017-04" db="EMBL/GenBank/DDBJ databases">
        <title>Complete genome sequences of Rhizobium genomic linages associated to common bean (phaseolus vulgaris).</title>
        <authorList>
            <person name="Santamaria R.I."/>
            <person name="Bustos P."/>
            <person name="Perez-Carrascal O."/>
            <person name="Martinez-Flores I."/>
            <person name="Juarez S."/>
            <person name="Lozano L."/>
            <person name="Miranda F."/>
            <person name="Vinuesa P."/>
            <person name="Martinez-Romero E."/>
            <person name="Cevallos M.A."/>
            <person name="Romero D."/>
            <person name="Davila G."/>
            <person name="Gonzalez V."/>
        </authorList>
    </citation>
    <scope>NUCLEOTIDE SEQUENCE [LARGE SCALE GENOMIC DNA]</scope>
    <source>
        <strain evidence="1 2">NXC12</strain>
        <plasmid evidence="2">pretnxc12d</plasmid>
    </source>
</reference>
<accession>A0AAN1EMR6</accession>
<name>A0AAN1EMR6_RHIET</name>
<dbReference type="EMBL" id="CP020910">
    <property type="protein sequence ID" value="ARQ13259.1"/>
    <property type="molecule type" value="Genomic_DNA"/>
</dbReference>
<evidence type="ECO:0000313" key="1">
    <source>
        <dbReference type="EMBL" id="ARQ13259.1"/>
    </source>
</evidence>
<keyword evidence="1" id="KW-0614">Plasmid</keyword>
<proteinExistence type="predicted"/>
<dbReference type="Proteomes" id="UP000194159">
    <property type="component" value="Plasmid pRetNXC12d"/>
</dbReference>